<dbReference type="PROSITE" id="PS00108">
    <property type="entry name" value="PROTEIN_KINASE_ST"/>
    <property type="match status" value="1"/>
</dbReference>
<evidence type="ECO:0000256" key="5">
    <source>
        <dbReference type="ARBA" id="ARBA00022741"/>
    </source>
</evidence>
<keyword evidence="3" id="KW-0597">Phosphoprotein</keyword>
<dbReference type="Pfam" id="PF00069">
    <property type="entry name" value="Pkinase"/>
    <property type="match status" value="1"/>
</dbReference>
<evidence type="ECO:0000256" key="10">
    <source>
        <dbReference type="ARBA" id="ARBA00022871"/>
    </source>
</evidence>
<dbReference type="GO" id="GO:0030154">
    <property type="term" value="P:cell differentiation"/>
    <property type="evidence" value="ECO:0007669"/>
    <property type="project" value="UniProtKB-KW"/>
</dbReference>
<keyword evidence="7 11" id="KW-0067">ATP-binding</keyword>
<sequence>MENTSGIHPGISNADNEQNLEEDPGVVSDSEFTAVLGYFLSGKIGEGSFAVVRMAEFRTVASRDVLACKIIDLAKCPMEYIERFLPREMGIWPEVRHRNLIGVHSILEHGSRIYVFMEYAPNGDLLDYVMQCGRLSEQQANVWSRQMGEGVDYLHSRDIAHRDLKCENMLITNNWNVRIGDFGFVTKTFDNGERVLSKTFCGSLAYAAPELIRGDPYDARQADAWSLGIVLYVMFNASMPFDDSDMKQLLLDQEAKHWRLTKPARAYLTMDAISVLDGLLEPRELKRLTVANMLKQKWYSTLNTRLSDPKTWANNNTKTHQASIHPNGAKGSNSPTVSPQNRGSKSPPPGTK</sequence>
<dbReference type="InterPro" id="IPR008271">
    <property type="entry name" value="Ser/Thr_kinase_AS"/>
</dbReference>
<keyword evidence="16" id="KW-1185">Reference proteome</keyword>
<feature type="binding site" evidence="11">
    <location>
        <position position="69"/>
    </location>
    <ligand>
        <name>ATP</name>
        <dbReference type="ChEBI" id="CHEBI:30616"/>
    </ligand>
</feature>
<dbReference type="PANTHER" id="PTHR24346">
    <property type="entry name" value="MAP/MICROTUBULE AFFINITY-REGULATING KINASE"/>
    <property type="match status" value="1"/>
</dbReference>
<dbReference type="OrthoDB" id="541276at2759"/>
<keyword evidence="4" id="KW-0479">Metal-binding</keyword>
<evidence type="ECO:0000256" key="2">
    <source>
        <dbReference type="ARBA" id="ARBA00022473"/>
    </source>
</evidence>
<dbReference type="Proteomes" id="UP000678499">
    <property type="component" value="Unassembled WGS sequence"/>
</dbReference>
<evidence type="ECO:0000256" key="8">
    <source>
        <dbReference type="ARBA" id="ARBA00022842"/>
    </source>
</evidence>
<dbReference type="PROSITE" id="PS50011">
    <property type="entry name" value="PROTEIN_KINASE_DOM"/>
    <property type="match status" value="1"/>
</dbReference>
<dbReference type="SMART" id="SM00220">
    <property type="entry name" value="S_TKc"/>
    <property type="match status" value="1"/>
</dbReference>
<name>A0A7R9BIG4_9CRUS</name>
<evidence type="ECO:0000256" key="1">
    <source>
        <dbReference type="ARBA" id="ARBA00001946"/>
    </source>
</evidence>
<protein>
    <recommendedName>
        <fullName evidence="14">Protein kinase domain-containing protein</fullName>
    </recommendedName>
</protein>
<keyword evidence="2" id="KW-0217">Developmental protein</keyword>
<keyword evidence="9" id="KW-0832">Ubl conjugation</keyword>
<feature type="domain" description="Protein kinase" evidence="14">
    <location>
        <begin position="38"/>
        <end position="299"/>
    </location>
</feature>
<keyword evidence="10" id="KW-0744">Spermatogenesis</keyword>
<keyword evidence="6" id="KW-0221">Differentiation</keyword>
<dbReference type="GO" id="GO:0050321">
    <property type="term" value="F:tau-protein kinase activity"/>
    <property type="evidence" value="ECO:0007669"/>
    <property type="project" value="TreeGrafter"/>
</dbReference>
<evidence type="ECO:0000256" key="4">
    <source>
        <dbReference type="ARBA" id="ARBA00022723"/>
    </source>
</evidence>
<dbReference type="InterPro" id="IPR011009">
    <property type="entry name" value="Kinase-like_dom_sf"/>
</dbReference>
<evidence type="ECO:0000313" key="15">
    <source>
        <dbReference type="EMBL" id="CAD7275165.1"/>
    </source>
</evidence>
<evidence type="ECO:0000256" key="11">
    <source>
        <dbReference type="PROSITE-ProRule" id="PRU10141"/>
    </source>
</evidence>
<reference evidence="15" key="1">
    <citation type="submission" date="2020-11" db="EMBL/GenBank/DDBJ databases">
        <authorList>
            <person name="Tran Van P."/>
        </authorList>
    </citation>
    <scope>NUCLEOTIDE SEQUENCE</scope>
</reference>
<dbReference type="GO" id="GO:0000287">
    <property type="term" value="F:magnesium ion binding"/>
    <property type="evidence" value="ECO:0007669"/>
    <property type="project" value="UniProtKB-ARBA"/>
</dbReference>
<dbReference type="AlphaFoldDB" id="A0A7R9BIG4"/>
<keyword evidence="12" id="KW-0808">Transferase</keyword>
<feature type="region of interest" description="Disordered" evidence="13">
    <location>
        <begin position="1"/>
        <end position="24"/>
    </location>
</feature>
<feature type="compositionally biased region" description="Polar residues" evidence="13">
    <location>
        <begin position="309"/>
        <end position="344"/>
    </location>
</feature>
<dbReference type="EMBL" id="CAJPEX010000366">
    <property type="protein sequence ID" value="CAG0915317.1"/>
    <property type="molecule type" value="Genomic_DNA"/>
</dbReference>
<dbReference type="GO" id="GO:0005737">
    <property type="term" value="C:cytoplasm"/>
    <property type="evidence" value="ECO:0007669"/>
    <property type="project" value="TreeGrafter"/>
</dbReference>
<dbReference type="PROSITE" id="PS00107">
    <property type="entry name" value="PROTEIN_KINASE_ATP"/>
    <property type="match status" value="1"/>
</dbReference>
<dbReference type="EMBL" id="OA882403">
    <property type="protein sequence ID" value="CAD7275165.1"/>
    <property type="molecule type" value="Genomic_DNA"/>
</dbReference>
<dbReference type="FunFam" id="1.10.510.10:FF:000571">
    <property type="entry name" value="Maternal embryonic leucine zipper kinase"/>
    <property type="match status" value="1"/>
</dbReference>
<dbReference type="InterPro" id="IPR017441">
    <property type="entry name" value="Protein_kinase_ATP_BS"/>
</dbReference>
<evidence type="ECO:0000256" key="12">
    <source>
        <dbReference type="RuleBase" id="RU000304"/>
    </source>
</evidence>
<comment type="cofactor">
    <cofactor evidence="1">
        <name>Mg(2+)</name>
        <dbReference type="ChEBI" id="CHEBI:18420"/>
    </cofactor>
</comment>
<evidence type="ECO:0000313" key="16">
    <source>
        <dbReference type="Proteomes" id="UP000678499"/>
    </source>
</evidence>
<evidence type="ECO:0000256" key="9">
    <source>
        <dbReference type="ARBA" id="ARBA00022843"/>
    </source>
</evidence>
<evidence type="ECO:0000256" key="13">
    <source>
        <dbReference type="SAM" id="MobiDB-lite"/>
    </source>
</evidence>
<keyword evidence="12" id="KW-0723">Serine/threonine-protein kinase</keyword>
<feature type="region of interest" description="Disordered" evidence="13">
    <location>
        <begin position="309"/>
        <end position="352"/>
    </location>
</feature>
<gene>
    <name evidence="15" type="ORF">NMOB1V02_LOCUS2965</name>
</gene>
<evidence type="ECO:0000256" key="7">
    <source>
        <dbReference type="ARBA" id="ARBA00022840"/>
    </source>
</evidence>
<dbReference type="GO" id="GO:0007283">
    <property type="term" value="P:spermatogenesis"/>
    <property type="evidence" value="ECO:0007669"/>
    <property type="project" value="UniProtKB-KW"/>
</dbReference>
<dbReference type="GO" id="GO:0005524">
    <property type="term" value="F:ATP binding"/>
    <property type="evidence" value="ECO:0007669"/>
    <property type="project" value="UniProtKB-UniRule"/>
</dbReference>
<accession>A0A7R9BIG4</accession>
<dbReference type="InterPro" id="IPR000719">
    <property type="entry name" value="Prot_kinase_dom"/>
</dbReference>
<dbReference type="Gene3D" id="1.10.510.10">
    <property type="entry name" value="Transferase(Phosphotransferase) domain 1"/>
    <property type="match status" value="1"/>
</dbReference>
<dbReference type="PANTHER" id="PTHR24346:SF102">
    <property type="entry name" value="TESTIS-SPECIFIC SERINE_THREONINE-PROTEIN KINASE 1"/>
    <property type="match status" value="1"/>
</dbReference>
<comment type="similarity">
    <text evidence="12">Belongs to the protein kinase superfamily.</text>
</comment>
<dbReference type="GO" id="GO:0035556">
    <property type="term" value="P:intracellular signal transduction"/>
    <property type="evidence" value="ECO:0007669"/>
    <property type="project" value="TreeGrafter"/>
</dbReference>
<keyword evidence="5 11" id="KW-0547">Nucleotide-binding</keyword>
<proteinExistence type="inferred from homology"/>
<evidence type="ECO:0000256" key="3">
    <source>
        <dbReference type="ARBA" id="ARBA00022553"/>
    </source>
</evidence>
<organism evidence="15">
    <name type="scientific">Notodromas monacha</name>
    <dbReference type="NCBI Taxonomy" id="399045"/>
    <lineage>
        <taxon>Eukaryota</taxon>
        <taxon>Metazoa</taxon>
        <taxon>Ecdysozoa</taxon>
        <taxon>Arthropoda</taxon>
        <taxon>Crustacea</taxon>
        <taxon>Oligostraca</taxon>
        <taxon>Ostracoda</taxon>
        <taxon>Podocopa</taxon>
        <taxon>Podocopida</taxon>
        <taxon>Cypridocopina</taxon>
        <taxon>Cypridoidea</taxon>
        <taxon>Cyprididae</taxon>
        <taxon>Notodromas</taxon>
    </lineage>
</organism>
<evidence type="ECO:0000259" key="14">
    <source>
        <dbReference type="PROSITE" id="PS50011"/>
    </source>
</evidence>
<dbReference type="GO" id="GO:0000226">
    <property type="term" value="P:microtubule cytoskeleton organization"/>
    <property type="evidence" value="ECO:0007669"/>
    <property type="project" value="TreeGrafter"/>
</dbReference>
<keyword evidence="12" id="KW-0418">Kinase</keyword>
<keyword evidence="8" id="KW-0460">Magnesium</keyword>
<dbReference type="SUPFAM" id="SSF56112">
    <property type="entry name" value="Protein kinase-like (PK-like)"/>
    <property type="match status" value="1"/>
</dbReference>
<evidence type="ECO:0000256" key="6">
    <source>
        <dbReference type="ARBA" id="ARBA00022782"/>
    </source>
</evidence>